<name>B7KSW2_METC4</name>
<dbReference type="NCBIfam" id="TIGR01554">
    <property type="entry name" value="major_cap_HK97"/>
    <property type="match status" value="1"/>
</dbReference>
<dbReference type="Gene3D" id="3.30.2320.10">
    <property type="entry name" value="hypothetical protein PF0899 domain"/>
    <property type="match status" value="1"/>
</dbReference>
<dbReference type="KEGG" id="mch:Mchl_1600"/>
<organism evidence="4 5">
    <name type="scientific">Methylorubrum extorquens (strain CM4 / NCIMB 13688)</name>
    <name type="common">Methylobacterium extorquens</name>
    <dbReference type="NCBI Taxonomy" id="440085"/>
    <lineage>
        <taxon>Bacteria</taxon>
        <taxon>Pseudomonadati</taxon>
        <taxon>Pseudomonadota</taxon>
        <taxon>Alphaproteobacteria</taxon>
        <taxon>Hyphomicrobiales</taxon>
        <taxon>Methylobacteriaceae</taxon>
        <taxon>Methylorubrum</taxon>
    </lineage>
</organism>
<reference evidence="5" key="1">
    <citation type="submission" date="2008-12" db="EMBL/GenBank/DDBJ databases">
        <title>Complete sequence of chromosome of Methylobacterium chloromethanicum CM4.</title>
        <authorList>
            <consortium name="US DOE Joint Genome Institute"/>
            <person name="Lucas S."/>
            <person name="Copeland A."/>
            <person name="Lapidus A."/>
            <person name="Glavina del Rio T."/>
            <person name="Dalin E."/>
            <person name="Tice H."/>
            <person name="Bruce D."/>
            <person name="Goodwin L."/>
            <person name="Pitluck S."/>
            <person name="Chertkov O."/>
            <person name="Brettin T."/>
            <person name="Detter J.C."/>
            <person name="Han C."/>
            <person name="Larimer F."/>
            <person name="Land M."/>
            <person name="Hauser L."/>
            <person name="Kyrpides N."/>
            <person name="Mikhailova N."/>
            <person name="Marx C."/>
            <person name="Richardson P."/>
        </authorList>
    </citation>
    <scope>NUCLEOTIDE SEQUENCE [LARGE SCALE GENOMIC DNA]</scope>
    <source>
        <strain evidence="5">CM4 / NCIMB 13688</strain>
    </source>
</reference>
<evidence type="ECO:0000313" key="4">
    <source>
        <dbReference type="EMBL" id="ACK82464.1"/>
    </source>
</evidence>
<evidence type="ECO:0000259" key="3">
    <source>
        <dbReference type="Pfam" id="PF05065"/>
    </source>
</evidence>
<feature type="compositionally biased region" description="Basic and acidic residues" evidence="2">
    <location>
        <begin position="11"/>
        <end position="20"/>
    </location>
</feature>
<reference evidence="4 5" key="2">
    <citation type="journal article" date="2012" name="J. Bacteriol.">
        <title>Complete genome sequences of six strains of the genus Methylobacterium.</title>
        <authorList>
            <person name="Marx C.J."/>
            <person name="Bringel F."/>
            <person name="Chistoserdova L."/>
            <person name="Moulin L."/>
            <person name="Farhan Ul Haque M."/>
            <person name="Fleischman D.E."/>
            <person name="Gruffaz C."/>
            <person name="Jourand P."/>
            <person name="Knief C."/>
            <person name="Lee M.C."/>
            <person name="Muller E.E."/>
            <person name="Nadalig T."/>
            <person name="Peyraud R."/>
            <person name="Roselli S."/>
            <person name="Russ L."/>
            <person name="Goodwin L.A."/>
            <person name="Ivanova N."/>
            <person name="Kyrpides N."/>
            <person name="Lajus A."/>
            <person name="Land M.L."/>
            <person name="Medigue C."/>
            <person name="Mikhailova N."/>
            <person name="Nolan M."/>
            <person name="Woyke T."/>
            <person name="Stolyar S."/>
            <person name="Vorholt J.A."/>
            <person name="Vuilleumier S."/>
        </authorList>
    </citation>
    <scope>NUCLEOTIDE SEQUENCE [LARGE SCALE GENOMIC DNA]</scope>
    <source>
        <strain evidence="5">CM4 / NCIMB 13688</strain>
    </source>
</reference>
<dbReference type="Pfam" id="PF05065">
    <property type="entry name" value="Phage_capsid"/>
    <property type="match status" value="1"/>
</dbReference>
<feature type="region of interest" description="Disordered" evidence="2">
    <location>
        <begin position="1"/>
        <end position="29"/>
    </location>
</feature>
<dbReference type="RefSeq" id="WP_015950283.1">
    <property type="nucleotide sequence ID" value="NC_011757.1"/>
</dbReference>
<dbReference type="EMBL" id="CP001298">
    <property type="protein sequence ID" value="ACK82464.1"/>
    <property type="molecule type" value="Genomic_DNA"/>
</dbReference>
<dbReference type="Proteomes" id="UP000002385">
    <property type="component" value="Chromosome"/>
</dbReference>
<accession>B7KSW2</accession>
<dbReference type="InterPro" id="IPR054612">
    <property type="entry name" value="Phage_capsid-like_C"/>
</dbReference>
<dbReference type="SUPFAM" id="SSF56563">
    <property type="entry name" value="Major capsid protein gp5"/>
    <property type="match status" value="1"/>
</dbReference>
<comment type="subcellular location">
    <subcellularLocation>
        <location evidence="1">Virion</location>
    </subcellularLocation>
</comment>
<sequence length="433" mass="46811">MNMHSPRLPVGHREYGRKDAGGGNDPGVAQIQGEMSRILDEVKGFAEKAGAEVKANGDLTKATKEKVDEALLKLGETTNRLQEAHDRLGDVEQKLARRGNPDAAPTERTLGQAVIESESFKAGGMTSASRMSLRVKMDRKDITSANATVGAGRSPGTSLVPAQRQPGIVAAPERRMTIRDLLLPGETASSNIEYVVETGYTNNAAMVAEGATKPKSDLAFDMKNAPVRTLAHIFKASRQIMDDAPALRSYIDGRARYGLTFKEEAQLLGGDGTGQNILGIQPQATAFAVPAGMAAVDNMTAIDRLRIAILQVVLAEYPASAFVLNPIDWATIELTKDTQGRYIIGDPAEGVQPRLWNLPVVATQAQAQNRFLTGAFDIAAQIFDRMEIEVLLSTENVDDFEKNMMTIRAEERLALAVYRPEAFVTGQLVPPTP</sequence>
<evidence type="ECO:0000256" key="2">
    <source>
        <dbReference type="SAM" id="MobiDB-lite"/>
    </source>
</evidence>
<dbReference type="HOGENOM" id="CLU_051005_0_0_5"/>
<dbReference type="InterPro" id="IPR024455">
    <property type="entry name" value="Phage_capsid"/>
</dbReference>
<protein>
    <submittedName>
        <fullName evidence="4">Phage major capsid protein, HK97 family</fullName>
    </submittedName>
</protein>
<proteinExistence type="predicted"/>
<evidence type="ECO:0000313" key="5">
    <source>
        <dbReference type="Proteomes" id="UP000002385"/>
    </source>
</evidence>
<feature type="domain" description="Phage capsid-like C-terminal" evidence="3">
    <location>
        <begin position="156"/>
        <end position="427"/>
    </location>
</feature>
<dbReference type="AlphaFoldDB" id="B7KSW2"/>
<evidence type="ECO:0000256" key="1">
    <source>
        <dbReference type="ARBA" id="ARBA00004328"/>
    </source>
</evidence>
<dbReference type="Gene3D" id="3.30.2400.10">
    <property type="entry name" value="Major capsid protein gp5"/>
    <property type="match status" value="1"/>
</dbReference>
<gene>
    <name evidence="4" type="ordered locus">Mchl_1600</name>
</gene>